<dbReference type="InterPro" id="IPR018181">
    <property type="entry name" value="Heat_shock_70_CS"/>
</dbReference>
<evidence type="ECO:0000256" key="5">
    <source>
        <dbReference type="ARBA" id="ARBA00023186"/>
    </source>
</evidence>
<keyword evidence="7" id="KW-1133">Transmembrane helix</keyword>
<dbReference type="RefSeq" id="WP_245722674.1">
    <property type="nucleotide sequence ID" value="NZ_FMCU01000014.1"/>
</dbReference>
<dbReference type="Gene3D" id="3.90.640.10">
    <property type="entry name" value="Actin, Chain A, domain 4"/>
    <property type="match status" value="1"/>
</dbReference>
<dbReference type="SUPFAM" id="SSF53067">
    <property type="entry name" value="Actin-like ATPase domain"/>
    <property type="match status" value="2"/>
</dbReference>
<keyword evidence="4" id="KW-0346">Stress response</keyword>
<feature type="region of interest" description="Disordered" evidence="6">
    <location>
        <begin position="373"/>
        <end position="442"/>
    </location>
</feature>
<feature type="compositionally biased region" description="Low complexity" evidence="6">
    <location>
        <begin position="401"/>
        <end position="425"/>
    </location>
</feature>
<accession>A0A1C5A873</accession>
<keyword evidence="5" id="KW-0143">Chaperone</keyword>
<evidence type="ECO:0000313" key="9">
    <source>
        <dbReference type="Proteomes" id="UP000198797"/>
    </source>
</evidence>
<dbReference type="EMBL" id="FMCU01000014">
    <property type="protein sequence ID" value="SCF41410.1"/>
    <property type="molecule type" value="Genomic_DNA"/>
</dbReference>
<evidence type="ECO:0000256" key="1">
    <source>
        <dbReference type="ARBA" id="ARBA00007381"/>
    </source>
</evidence>
<keyword evidence="3" id="KW-0067">ATP-binding</keyword>
<evidence type="ECO:0000256" key="6">
    <source>
        <dbReference type="SAM" id="MobiDB-lite"/>
    </source>
</evidence>
<comment type="similarity">
    <text evidence="1">Belongs to the heat shock protein 70 family.</text>
</comment>
<dbReference type="GO" id="GO:0140662">
    <property type="term" value="F:ATP-dependent protein folding chaperone"/>
    <property type="evidence" value="ECO:0007669"/>
    <property type="project" value="InterPro"/>
</dbReference>
<reference evidence="9" key="1">
    <citation type="submission" date="2016-06" db="EMBL/GenBank/DDBJ databases">
        <authorList>
            <person name="Varghese N."/>
            <person name="Submissions Spin"/>
        </authorList>
    </citation>
    <scope>NUCLEOTIDE SEQUENCE [LARGE SCALE GENOMIC DNA]</scope>
    <source>
        <strain evidence="9">DSM 44100</strain>
    </source>
</reference>
<evidence type="ECO:0000256" key="2">
    <source>
        <dbReference type="ARBA" id="ARBA00022741"/>
    </source>
</evidence>
<protein>
    <submittedName>
        <fullName evidence="8">Hsp70 protein</fullName>
    </submittedName>
</protein>
<dbReference type="PANTHER" id="PTHR42749">
    <property type="entry name" value="CELL SHAPE-DETERMINING PROTEIN MREB"/>
    <property type="match status" value="1"/>
</dbReference>
<evidence type="ECO:0000313" key="8">
    <source>
        <dbReference type="EMBL" id="SCF41410.1"/>
    </source>
</evidence>
<dbReference type="Proteomes" id="UP000198797">
    <property type="component" value="Unassembled WGS sequence"/>
</dbReference>
<keyword evidence="7" id="KW-0472">Membrane</keyword>
<evidence type="ECO:0000256" key="4">
    <source>
        <dbReference type="ARBA" id="ARBA00023016"/>
    </source>
</evidence>
<dbReference type="InterPro" id="IPR013126">
    <property type="entry name" value="Hsp_70_fam"/>
</dbReference>
<dbReference type="InterPro" id="IPR043129">
    <property type="entry name" value="ATPase_NBD"/>
</dbReference>
<sequence length="581" mass="60348">MAGQQDGYALGIDLGTSNTVAVLRWPDGRTRPLLVDGQPILPSGVYADTDGRLHVGRDAQRLAQADPTRYEPNPKRRVDDSTVPLGDRSYTPAELLAATLWAVAAQAVATVGFLPPAVLTYPAAWEAPRRQVLHDALTLAGWPSAAEHTLSGPVPVGTRLLREPVAAARYYTEVLRRPVPVGESVAVFDFGGGTLDVAVVRNEGADPWGDSGFTVIATGGMADLGGLDLDAALLARLGELLGDAQAALWGRLTRPETTGQWRDRQQLWDNVRGAKEMLSRVAVAPVAVPGLETAVPLTREDLERLATPLLRRAVARTREVVAEAGLTPDRLAGLFLVGGSSRVPLVARLLHAELGVAPTVLEQPELPVAEGALTDLPLPRPGNRPGPAVVAAPAAAPPSPVAAHATAGPADTPRTAPAPAGWTPGPVGPPGTLPATEAGGTLAGTAPFRPVPAGAPGQGGHPPVVASGGVGHPAAGHLPARRGRRGWWIGLGAGLALLGVLGAAALWFTRDRYPALEFHTLTQVARPAADGDRPTAMFTSVVDDRAYLADQLPDDRLTVVAVDAGTGKQAWRSTISAGTQR</sequence>
<keyword evidence="9" id="KW-1185">Reference proteome</keyword>
<feature type="compositionally biased region" description="Basic and acidic residues" evidence="6">
    <location>
        <begin position="68"/>
        <end position="80"/>
    </location>
</feature>
<feature type="transmembrane region" description="Helical" evidence="7">
    <location>
        <begin position="487"/>
        <end position="508"/>
    </location>
</feature>
<keyword evidence="7" id="KW-0812">Transmembrane</keyword>
<dbReference type="GO" id="GO:0005524">
    <property type="term" value="F:ATP binding"/>
    <property type="evidence" value="ECO:0007669"/>
    <property type="project" value="UniProtKB-KW"/>
</dbReference>
<dbReference type="AlphaFoldDB" id="A0A1C5A873"/>
<name>A0A1C5A873_9ACTN</name>
<dbReference type="STRING" id="121616.GA0070216_114140"/>
<dbReference type="Pfam" id="PF00012">
    <property type="entry name" value="HSP70"/>
    <property type="match status" value="1"/>
</dbReference>
<dbReference type="PROSITE" id="PS01036">
    <property type="entry name" value="HSP70_3"/>
    <property type="match status" value="1"/>
</dbReference>
<evidence type="ECO:0000256" key="3">
    <source>
        <dbReference type="ARBA" id="ARBA00022840"/>
    </source>
</evidence>
<feature type="region of interest" description="Disordered" evidence="6">
    <location>
        <begin position="57"/>
        <end position="84"/>
    </location>
</feature>
<dbReference type="PRINTS" id="PR00301">
    <property type="entry name" value="HEATSHOCK70"/>
</dbReference>
<evidence type="ECO:0000256" key="7">
    <source>
        <dbReference type="SAM" id="Phobius"/>
    </source>
</evidence>
<proteinExistence type="inferred from homology"/>
<feature type="compositionally biased region" description="Low complexity" evidence="6">
    <location>
        <begin position="385"/>
        <end position="394"/>
    </location>
</feature>
<organism evidence="8 9">
    <name type="scientific">Micromonospora matsumotoense</name>
    <dbReference type="NCBI Taxonomy" id="121616"/>
    <lineage>
        <taxon>Bacteria</taxon>
        <taxon>Bacillati</taxon>
        <taxon>Actinomycetota</taxon>
        <taxon>Actinomycetes</taxon>
        <taxon>Micromonosporales</taxon>
        <taxon>Micromonosporaceae</taxon>
        <taxon>Micromonospora</taxon>
    </lineage>
</organism>
<dbReference type="PANTHER" id="PTHR42749:SF1">
    <property type="entry name" value="CELL SHAPE-DETERMINING PROTEIN MREB"/>
    <property type="match status" value="1"/>
</dbReference>
<dbReference type="Gene3D" id="3.30.420.40">
    <property type="match status" value="2"/>
</dbReference>
<feature type="compositionally biased region" description="Low complexity" evidence="6">
    <location>
        <begin position="433"/>
        <end position="442"/>
    </location>
</feature>
<gene>
    <name evidence="8" type="ORF">GA0070216_114140</name>
</gene>
<keyword evidence="2" id="KW-0547">Nucleotide-binding</keyword>